<feature type="chain" id="PRO_5042998463" description="DUF481 domain-containing protein" evidence="2">
    <location>
        <begin position="22"/>
        <end position="304"/>
    </location>
</feature>
<sequence length="304" mass="33763">MNRSVFIVCALLLAQAATAEALWTAESELRASDADSYSWLLSVDRSLGERGLIYVTVRESQVDAEGADLDTGSRVLGGMYRLNETWRLSAHAERWGRRGDIRADRLSSTLSGNGEQFGLSLIAGMRWITLSAGAPARSPGNGDNGPPFGIPVDPGDDDEENGDRVAEDFDLKARQLGIRGRWFLDDQWTLVAGLNWDSYDRNPGDLAAREAIEQLSSSAVTLAQSFRDRGLFFEVRHDFGEFRELSVYLARDRSAVDGRRADTLALSWIQPMADAWDVRLEVGRTRTEDFDPTHFVGVGLTWYP</sequence>
<evidence type="ECO:0000256" key="1">
    <source>
        <dbReference type="SAM" id="MobiDB-lite"/>
    </source>
</evidence>
<keyword evidence="2" id="KW-0732">Signal</keyword>
<dbReference type="SUPFAM" id="SSF56935">
    <property type="entry name" value="Porins"/>
    <property type="match status" value="1"/>
</dbReference>
<evidence type="ECO:0000313" key="3">
    <source>
        <dbReference type="EMBL" id="MEA5445850.1"/>
    </source>
</evidence>
<evidence type="ECO:0008006" key="5">
    <source>
        <dbReference type="Google" id="ProtNLM"/>
    </source>
</evidence>
<dbReference type="EMBL" id="JAYGII010000016">
    <property type="protein sequence ID" value="MEA5445850.1"/>
    <property type="molecule type" value="Genomic_DNA"/>
</dbReference>
<keyword evidence="4" id="KW-1185">Reference proteome</keyword>
<organism evidence="3 4">
    <name type="scientific">Natronospira elongata</name>
    <dbReference type="NCBI Taxonomy" id="3110268"/>
    <lineage>
        <taxon>Bacteria</taxon>
        <taxon>Pseudomonadati</taxon>
        <taxon>Pseudomonadota</taxon>
        <taxon>Gammaproteobacteria</taxon>
        <taxon>Natronospirales</taxon>
        <taxon>Natronospiraceae</taxon>
        <taxon>Natronospira</taxon>
    </lineage>
</organism>
<protein>
    <recommendedName>
        <fullName evidence="5">DUF481 domain-containing protein</fullName>
    </recommendedName>
</protein>
<reference evidence="3 4" key="1">
    <citation type="submission" date="2023-12" db="EMBL/GenBank/DDBJ databases">
        <title>Whole-genome sequencing of halo(alkali)philic microorganisms from hypersaline lakes.</title>
        <authorList>
            <person name="Sorokin D.Y."/>
            <person name="Merkel A.Y."/>
            <person name="Messina E."/>
            <person name="Yakimov M."/>
        </authorList>
    </citation>
    <scope>NUCLEOTIDE SEQUENCE [LARGE SCALE GENOMIC DNA]</scope>
    <source>
        <strain evidence="3 4">AB-CW1</strain>
    </source>
</reference>
<proteinExistence type="predicted"/>
<dbReference type="RefSeq" id="WP_346051684.1">
    <property type="nucleotide sequence ID" value="NZ_JAYGII010000016.1"/>
</dbReference>
<gene>
    <name evidence="3" type="ORF">VCB98_08470</name>
</gene>
<dbReference type="AlphaFoldDB" id="A0AAP6JF72"/>
<feature type="region of interest" description="Disordered" evidence="1">
    <location>
        <begin position="134"/>
        <end position="162"/>
    </location>
</feature>
<dbReference type="Proteomes" id="UP001302316">
    <property type="component" value="Unassembled WGS sequence"/>
</dbReference>
<evidence type="ECO:0000313" key="4">
    <source>
        <dbReference type="Proteomes" id="UP001302316"/>
    </source>
</evidence>
<comment type="caution">
    <text evidence="3">The sequence shown here is derived from an EMBL/GenBank/DDBJ whole genome shotgun (WGS) entry which is preliminary data.</text>
</comment>
<feature type="signal peptide" evidence="2">
    <location>
        <begin position="1"/>
        <end position="21"/>
    </location>
</feature>
<name>A0AAP6JF72_9GAMM</name>
<accession>A0AAP6JF72</accession>
<evidence type="ECO:0000256" key="2">
    <source>
        <dbReference type="SAM" id="SignalP"/>
    </source>
</evidence>